<dbReference type="InterPro" id="IPR005829">
    <property type="entry name" value="Sugar_transporter_CS"/>
</dbReference>
<feature type="transmembrane region" description="Helical" evidence="5">
    <location>
        <begin position="12"/>
        <end position="32"/>
    </location>
</feature>
<feature type="transmembrane region" description="Helical" evidence="5">
    <location>
        <begin position="356"/>
        <end position="375"/>
    </location>
</feature>
<dbReference type="Proteomes" id="UP000005867">
    <property type="component" value="Chromosome"/>
</dbReference>
<dbReference type="CDD" id="cd17316">
    <property type="entry name" value="MFS_SV2_like"/>
    <property type="match status" value="1"/>
</dbReference>
<evidence type="ECO:0000256" key="4">
    <source>
        <dbReference type="ARBA" id="ARBA00023136"/>
    </source>
</evidence>
<sequence>MGEARLIILSGLGWMFDALDVLILSYLLVAAAGELALDTQRKTLIILANNLGMLIGAALFGRLADRFGRRKIFMATLLLYSLGTGAAALARSWLEFAVVRFFAGLGLGGELPVVATYVSENSPPERRGRNVVLLESFWSLGAVLAAAISLYLFTSIGWRASLVLLSLTAFYVFVIRLALPESQRWIESRGAQPPGAAAVPQVDLYRLSIVSAIWLMLAFGYYGAFLWLPTMLVKERGFTYVGTYEFMFITTLAQLPGYFSAAYLVEKLGRRPVGSLYFLLSAVSAVLFTYSGAPGELVVWALALNFFNLGVWGVIYAYTPELFPTAVRGVATGMSGSAARVGMILGPMLYPLYSSSALIIIAAVWATASALIWLLPETRGRVV</sequence>
<keyword evidence="8" id="KW-1185">Reference proteome</keyword>
<evidence type="ECO:0000313" key="7">
    <source>
        <dbReference type="EMBL" id="AET32034.1"/>
    </source>
</evidence>
<dbReference type="InterPro" id="IPR020846">
    <property type="entry name" value="MFS_dom"/>
</dbReference>
<dbReference type="PANTHER" id="PTHR23508:SF10">
    <property type="entry name" value="CARBOXYLIC ACID TRANSPORTER PROTEIN HOMOLOG"/>
    <property type="match status" value="1"/>
</dbReference>
<evidence type="ECO:0000256" key="5">
    <source>
        <dbReference type="SAM" id="Phobius"/>
    </source>
</evidence>
<dbReference type="KEGG" id="pyr:P186_0582"/>
<dbReference type="InterPro" id="IPR011701">
    <property type="entry name" value="MFS"/>
</dbReference>
<evidence type="ECO:0000313" key="8">
    <source>
        <dbReference type="Proteomes" id="UP000005867"/>
    </source>
</evidence>
<dbReference type="InterPro" id="IPR036259">
    <property type="entry name" value="MFS_trans_sf"/>
</dbReference>
<feature type="transmembrane region" description="Helical" evidence="5">
    <location>
        <begin position="276"/>
        <end position="293"/>
    </location>
</feature>
<feature type="domain" description="Major facilitator superfamily (MFS) profile" evidence="6">
    <location>
        <begin position="6"/>
        <end position="380"/>
    </location>
</feature>
<dbReference type="PANTHER" id="PTHR23508">
    <property type="entry name" value="CARBOXYLIC ACID TRANSPORTER PROTEIN HOMOLOG"/>
    <property type="match status" value="1"/>
</dbReference>
<dbReference type="GO" id="GO:0005886">
    <property type="term" value="C:plasma membrane"/>
    <property type="evidence" value="ECO:0007669"/>
    <property type="project" value="TreeGrafter"/>
</dbReference>
<dbReference type="RefSeq" id="WP_014287862.1">
    <property type="nucleotide sequence ID" value="NC_016645.1"/>
</dbReference>
<reference evidence="7 8" key="1">
    <citation type="journal article" date="2012" name="J. Bacteriol.">
        <title>Complete genome sequence of strain 1860, a crenarchaeon of the genus pyrobaculum able to grow with various electron acceptors.</title>
        <authorList>
            <person name="Mardanov A.V."/>
            <person name="Gumerov V.M."/>
            <person name="Slobodkina G.B."/>
            <person name="Beletsky A.V."/>
            <person name="Bonch-Osmolovskaya E.A."/>
            <person name="Ravin N.V."/>
            <person name="Skryabin K.G."/>
        </authorList>
    </citation>
    <scope>NUCLEOTIDE SEQUENCE [LARGE SCALE GENOMIC DNA]</scope>
    <source>
        <strain evidence="7 8">1860</strain>
    </source>
</reference>
<protein>
    <submittedName>
        <fullName evidence="7">Sugar transporter, conjectural</fullName>
    </submittedName>
</protein>
<dbReference type="STRING" id="1104324.P186_0582"/>
<feature type="transmembrane region" description="Helical" evidence="5">
    <location>
        <begin position="96"/>
        <end position="119"/>
    </location>
</feature>
<gene>
    <name evidence="7" type="ORF">P186_0582</name>
</gene>
<dbReference type="OrthoDB" id="117970at2157"/>
<feature type="transmembrane region" description="Helical" evidence="5">
    <location>
        <begin position="72"/>
        <end position="90"/>
    </location>
</feature>
<comment type="subcellular location">
    <subcellularLocation>
        <location evidence="1">Membrane</location>
        <topology evidence="1">Multi-pass membrane protein</topology>
    </subcellularLocation>
</comment>
<proteinExistence type="predicted"/>
<dbReference type="GO" id="GO:0046943">
    <property type="term" value="F:carboxylic acid transmembrane transporter activity"/>
    <property type="evidence" value="ECO:0007669"/>
    <property type="project" value="TreeGrafter"/>
</dbReference>
<organism evidence="7 8">
    <name type="scientific">Pyrobaculum ferrireducens</name>
    <dbReference type="NCBI Taxonomy" id="1104324"/>
    <lineage>
        <taxon>Archaea</taxon>
        <taxon>Thermoproteota</taxon>
        <taxon>Thermoprotei</taxon>
        <taxon>Thermoproteales</taxon>
        <taxon>Thermoproteaceae</taxon>
        <taxon>Pyrobaculum</taxon>
    </lineage>
</organism>
<dbReference type="PROSITE" id="PS00217">
    <property type="entry name" value="SUGAR_TRANSPORT_2"/>
    <property type="match status" value="1"/>
</dbReference>
<dbReference type="SUPFAM" id="SSF103473">
    <property type="entry name" value="MFS general substrate transporter"/>
    <property type="match status" value="1"/>
</dbReference>
<dbReference type="HOGENOM" id="CLU_001265_46_6_2"/>
<keyword evidence="2 5" id="KW-0812">Transmembrane</keyword>
<evidence type="ECO:0000259" key="6">
    <source>
        <dbReference type="PROSITE" id="PS50850"/>
    </source>
</evidence>
<feature type="transmembrane region" description="Helical" evidence="5">
    <location>
        <begin position="244"/>
        <end position="264"/>
    </location>
</feature>
<keyword evidence="7" id="KW-0762">Sugar transport</keyword>
<evidence type="ECO:0000256" key="3">
    <source>
        <dbReference type="ARBA" id="ARBA00022989"/>
    </source>
</evidence>
<name>G7VHD1_9CREN</name>
<keyword evidence="4 5" id="KW-0472">Membrane</keyword>
<feature type="transmembrane region" description="Helical" evidence="5">
    <location>
        <begin position="44"/>
        <end position="60"/>
    </location>
</feature>
<keyword evidence="3 5" id="KW-1133">Transmembrane helix</keyword>
<feature type="transmembrane region" description="Helical" evidence="5">
    <location>
        <begin position="131"/>
        <end position="152"/>
    </location>
</feature>
<dbReference type="BioCyc" id="PSP1104324:GJSN-572-MONOMER"/>
<evidence type="ECO:0000256" key="2">
    <source>
        <dbReference type="ARBA" id="ARBA00022692"/>
    </source>
</evidence>
<feature type="transmembrane region" description="Helical" evidence="5">
    <location>
        <begin position="299"/>
        <end position="318"/>
    </location>
</feature>
<feature type="transmembrane region" description="Helical" evidence="5">
    <location>
        <begin position="158"/>
        <end position="179"/>
    </location>
</feature>
<keyword evidence="7" id="KW-0813">Transport</keyword>
<dbReference type="AlphaFoldDB" id="G7VHD1"/>
<evidence type="ECO:0000256" key="1">
    <source>
        <dbReference type="ARBA" id="ARBA00004141"/>
    </source>
</evidence>
<feature type="transmembrane region" description="Helical" evidence="5">
    <location>
        <begin position="330"/>
        <end position="350"/>
    </location>
</feature>
<dbReference type="EMBL" id="CP003098">
    <property type="protein sequence ID" value="AET32034.1"/>
    <property type="molecule type" value="Genomic_DNA"/>
</dbReference>
<dbReference type="PROSITE" id="PS50850">
    <property type="entry name" value="MFS"/>
    <property type="match status" value="1"/>
</dbReference>
<accession>G7VHD1</accession>
<dbReference type="Pfam" id="PF07690">
    <property type="entry name" value="MFS_1"/>
    <property type="match status" value="1"/>
</dbReference>
<dbReference type="Gene3D" id="1.20.1250.20">
    <property type="entry name" value="MFS general substrate transporter like domains"/>
    <property type="match status" value="2"/>
</dbReference>
<dbReference type="eggNOG" id="arCOG02682">
    <property type="taxonomic scope" value="Archaea"/>
</dbReference>
<feature type="transmembrane region" description="Helical" evidence="5">
    <location>
        <begin position="204"/>
        <end position="224"/>
    </location>
</feature>
<dbReference type="GeneID" id="11594848"/>